<dbReference type="AlphaFoldDB" id="A0A286GK51"/>
<gene>
    <name evidence="1" type="ORF">SAMN05421508_10558</name>
</gene>
<organism evidence="1 2">
    <name type="scientific">Caenispirillum bisanense</name>
    <dbReference type="NCBI Taxonomy" id="414052"/>
    <lineage>
        <taxon>Bacteria</taxon>
        <taxon>Pseudomonadati</taxon>
        <taxon>Pseudomonadota</taxon>
        <taxon>Alphaproteobacteria</taxon>
        <taxon>Rhodospirillales</taxon>
        <taxon>Novispirillaceae</taxon>
        <taxon>Caenispirillum</taxon>
    </lineage>
</organism>
<protein>
    <submittedName>
        <fullName evidence="1">Uncharacterized protein</fullName>
    </submittedName>
</protein>
<evidence type="ECO:0000313" key="1">
    <source>
        <dbReference type="EMBL" id="SOD95911.1"/>
    </source>
</evidence>
<name>A0A286GK51_9PROT</name>
<dbReference type="Proteomes" id="UP000219621">
    <property type="component" value="Unassembled WGS sequence"/>
</dbReference>
<reference evidence="2" key="1">
    <citation type="submission" date="2017-09" db="EMBL/GenBank/DDBJ databases">
        <authorList>
            <person name="Varghese N."/>
            <person name="Submissions S."/>
        </authorList>
    </citation>
    <scope>NUCLEOTIDE SEQUENCE [LARGE SCALE GENOMIC DNA]</scope>
    <source>
        <strain evidence="2">USBA 140</strain>
    </source>
</reference>
<keyword evidence="2" id="KW-1185">Reference proteome</keyword>
<proteinExistence type="predicted"/>
<accession>A0A286GK51</accession>
<dbReference type="EMBL" id="OCNJ01000005">
    <property type="protein sequence ID" value="SOD95911.1"/>
    <property type="molecule type" value="Genomic_DNA"/>
</dbReference>
<sequence length="471" mass="52303">MHSSASPYPVAVVSLDQPSRRLLAHASSSAAFPTNFDAYHLHDGNLTQKLIAKHDASCATKEHLLLVFALVTKFTDTSILLSRIHGLNGDALHGRCAHVNFVVLDGGAKPSGRSLAEQDATITWLYRPERIRQDFRTAPSHIALTSFLRSAQTLLESELFGVNDWKNRQEGHNVYICVAHPEVYSQPELFKTVLGAPLPVTAARRIEVFTARGRDSGFDNRFPAFFRASGWPRSGQVKMGRPRRYTTSAAHLRRYAGVLFSAFDESNDTGARLKLLEPFLRWAGMHVRRKGTDSLTCEYGGVQAELSYGSPSRTPVVTGTFLGHITTQGAYPIPRQVEAMREGLLLVSERQLARMPPAAGLWGLLFAQFRGLPSNSIAELLKPVVNYMFEEKVTTLSGAAITKLLSEIPRPWAESQFPAWEKKFRATSAEWPEAFIMNFGGRRKIVVFCGYVGIYLEYVLPPDQDEPSTPA</sequence>
<evidence type="ECO:0000313" key="2">
    <source>
        <dbReference type="Proteomes" id="UP000219621"/>
    </source>
</evidence>